<keyword evidence="2" id="KW-1185">Reference proteome</keyword>
<organism evidence="2 3">
    <name type="scientific">Cicer arietinum</name>
    <name type="common">Chickpea</name>
    <name type="synonym">Garbanzo</name>
    <dbReference type="NCBI Taxonomy" id="3827"/>
    <lineage>
        <taxon>Eukaryota</taxon>
        <taxon>Viridiplantae</taxon>
        <taxon>Streptophyta</taxon>
        <taxon>Embryophyta</taxon>
        <taxon>Tracheophyta</taxon>
        <taxon>Spermatophyta</taxon>
        <taxon>Magnoliopsida</taxon>
        <taxon>eudicotyledons</taxon>
        <taxon>Gunneridae</taxon>
        <taxon>Pentapetalae</taxon>
        <taxon>rosids</taxon>
        <taxon>fabids</taxon>
        <taxon>Fabales</taxon>
        <taxon>Fabaceae</taxon>
        <taxon>Papilionoideae</taxon>
        <taxon>50 kb inversion clade</taxon>
        <taxon>NPAAA clade</taxon>
        <taxon>Hologalegina</taxon>
        <taxon>IRL clade</taxon>
        <taxon>Cicereae</taxon>
        <taxon>Cicer</taxon>
    </lineage>
</organism>
<dbReference type="RefSeq" id="XP_004505535.1">
    <property type="nucleotide sequence ID" value="XM_004505478.3"/>
</dbReference>
<feature type="region of interest" description="Disordered" evidence="1">
    <location>
        <begin position="1"/>
        <end position="83"/>
    </location>
</feature>
<dbReference type="InterPro" id="IPR053342">
    <property type="entry name" value="Exosome_cofactor/PTGS_suppr"/>
</dbReference>
<dbReference type="PANTHER" id="PTHR37260">
    <property type="entry name" value="PHOSPHORELAY PROTEIN"/>
    <property type="match status" value="1"/>
</dbReference>
<dbReference type="STRING" id="3827.A0A1S2YJ50"/>
<gene>
    <name evidence="3" type="primary">LOC101496234</name>
</gene>
<feature type="compositionally biased region" description="Basic residues" evidence="1">
    <location>
        <begin position="7"/>
        <end position="28"/>
    </location>
</feature>
<reference evidence="2" key="1">
    <citation type="journal article" date="2013" name="Nat. Biotechnol.">
        <title>Draft genome sequence of chickpea (Cicer arietinum) provides a resource for trait improvement.</title>
        <authorList>
            <person name="Varshney R.K."/>
            <person name="Song C."/>
            <person name="Saxena R.K."/>
            <person name="Azam S."/>
            <person name="Yu S."/>
            <person name="Sharpe A.G."/>
            <person name="Cannon S."/>
            <person name="Baek J."/>
            <person name="Rosen B.D."/>
            <person name="Tar'an B."/>
            <person name="Millan T."/>
            <person name="Zhang X."/>
            <person name="Ramsay L.D."/>
            <person name="Iwata A."/>
            <person name="Wang Y."/>
            <person name="Nelson W."/>
            <person name="Farmer A.D."/>
            <person name="Gaur P.M."/>
            <person name="Soderlund C."/>
            <person name="Penmetsa R.V."/>
            <person name="Xu C."/>
            <person name="Bharti A.K."/>
            <person name="He W."/>
            <person name="Winter P."/>
            <person name="Zhao S."/>
            <person name="Hane J.K."/>
            <person name="Carrasquilla-Garcia N."/>
            <person name="Condie J.A."/>
            <person name="Upadhyaya H.D."/>
            <person name="Luo M.C."/>
            <person name="Thudi M."/>
            <person name="Gowda C.L."/>
            <person name="Singh N.P."/>
            <person name="Lichtenzveig J."/>
            <person name="Gali K.K."/>
            <person name="Rubio J."/>
            <person name="Nadarajan N."/>
            <person name="Dolezel J."/>
            <person name="Bansal K.C."/>
            <person name="Xu X."/>
            <person name="Edwards D."/>
            <person name="Zhang G."/>
            <person name="Kahl G."/>
            <person name="Gil J."/>
            <person name="Singh K.B."/>
            <person name="Datta S.K."/>
            <person name="Jackson S.A."/>
            <person name="Wang J."/>
            <person name="Cook D.R."/>
        </authorList>
    </citation>
    <scope>NUCLEOTIDE SEQUENCE [LARGE SCALE GENOMIC DNA]</scope>
    <source>
        <strain evidence="2">cv. CDC Frontier</strain>
    </source>
</reference>
<accession>A0A1S2YJ50</accession>
<dbReference type="Proteomes" id="UP000087171">
    <property type="component" value="Chromosome Ca6"/>
</dbReference>
<proteinExistence type="predicted"/>
<evidence type="ECO:0000313" key="2">
    <source>
        <dbReference type="Proteomes" id="UP000087171"/>
    </source>
</evidence>
<evidence type="ECO:0000256" key="1">
    <source>
        <dbReference type="SAM" id="MobiDB-lite"/>
    </source>
</evidence>
<feature type="compositionally biased region" description="Acidic residues" evidence="1">
    <location>
        <begin position="408"/>
        <end position="417"/>
    </location>
</feature>
<evidence type="ECO:0000313" key="3">
    <source>
        <dbReference type="RefSeq" id="XP_004505535.1"/>
    </source>
</evidence>
<dbReference type="eggNOG" id="ENOG502QPUK">
    <property type="taxonomic scope" value="Eukaryota"/>
</dbReference>
<dbReference type="PANTHER" id="PTHR37260:SF2">
    <property type="entry name" value="PROTEIN ECERIFERUM 16"/>
    <property type="match status" value="1"/>
</dbReference>
<name>A0A1S2YJ50_CICAR</name>
<dbReference type="GeneID" id="101496234"/>
<sequence>MDVKSLAKSKRDHTRQHNKKHHGSHKLKVQSSGPGPNPNDAAKEPFGKQQQVIEKKTNRFRSQGSSALPGNWDRYEEEELDSVPESSTKTLDVVVPKSKGADFRYLVAEAQSNADKTLDDFHELLPWEFGVGLSSILEVRGEGFVSWVGDDNFVVQDKTSANQEASFISLNLHAIAEKLAKVDLSKRLFIESDLIPSELRVEDLTVDIDEEPDEQETTENCELSERMSKELNLDDFVADQFTSCSSGSSSHLSSTPALSNDILIPANNINGEFQQAGSSGKNKAFQPSIDTNFHSNEDTVEKHTTFEAAAAEEELDMLLDSLDETKSSASFPVSLGVSSMDLPQISNKKPVGTRIASITASLDDTLDDLLEETSTLLNPNVLLQSQDEKPVHHSMLSSHSQNKSPVSDDFDSWFDTL</sequence>
<dbReference type="KEGG" id="cam:101496234"/>
<dbReference type="AlphaFoldDB" id="A0A1S2YJ50"/>
<dbReference type="PaxDb" id="3827-XP_004505535.1"/>
<reference evidence="3" key="2">
    <citation type="submission" date="2025-08" db="UniProtKB">
        <authorList>
            <consortium name="RefSeq"/>
        </authorList>
    </citation>
    <scope>IDENTIFICATION</scope>
    <source>
        <tissue evidence="3">Etiolated seedlings</tissue>
    </source>
</reference>
<protein>
    <submittedName>
        <fullName evidence="3">Uncharacterized protein LOC101496234</fullName>
    </submittedName>
</protein>
<dbReference type="OrthoDB" id="685075at2759"/>
<feature type="compositionally biased region" description="Polar residues" evidence="1">
    <location>
        <begin position="395"/>
        <end position="405"/>
    </location>
</feature>
<feature type="region of interest" description="Disordered" evidence="1">
    <location>
        <begin position="388"/>
        <end position="417"/>
    </location>
</feature>